<evidence type="ECO:0000313" key="3">
    <source>
        <dbReference type="Proteomes" id="UP000717585"/>
    </source>
</evidence>
<dbReference type="InterPro" id="IPR015943">
    <property type="entry name" value="WD40/YVTN_repeat-like_dom_sf"/>
</dbReference>
<dbReference type="InterPro" id="IPR036322">
    <property type="entry name" value="WD40_repeat_dom_sf"/>
</dbReference>
<dbReference type="InterPro" id="IPR001680">
    <property type="entry name" value="WD40_rpt"/>
</dbReference>
<dbReference type="InterPro" id="IPR056151">
    <property type="entry name" value="Beta-prop_DCAF12"/>
</dbReference>
<evidence type="ECO:0000313" key="2">
    <source>
        <dbReference type="EMBL" id="KAG9394984.1"/>
    </source>
</evidence>
<dbReference type="Gene3D" id="2.130.10.10">
    <property type="entry name" value="YVTN repeat-like/Quinoprotein amine dehydrogenase"/>
    <property type="match status" value="1"/>
</dbReference>
<feature type="domain" description="DDB1- and CUL4-associated factor 12 beta-propeller" evidence="1">
    <location>
        <begin position="239"/>
        <end position="356"/>
    </location>
</feature>
<keyword evidence="3" id="KW-1185">Reference proteome</keyword>
<dbReference type="Pfam" id="PF23760">
    <property type="entry name" value="Beta-prop_DCAF12"/>
    <property type="match status" value="1"/>
</dbReference>
<comment type="caution">
    <text evidence="2">The sequence shown here is derived from an EMBL/GenBank/DDBJ whole genome shotgun (WGS) entry which is preliminary data.</text>
</comment>
<dbReference type="AlphaFoldDB" id="A0A8J6B5Z9"/>
<reference evidence="2" key="1">
    <citation type="submission" date="2021-05" db="EMBL/GenBank/DDBJ databases">
        <title>A free-living protist that lacks canonical eukaryotic 1 DNA replication and segregation systems.</title>
        <authorList>
            <person name="Salas-Leiva D.E."/>
            <person name="Tromer E.C."/>
            <person name="Curtis B.A."/>
            <person name="Jerlstrom-Hultqvist J."/>
            <person name="Kolisko M."/>
            <person name="Yi Z."/>
            <person name="Salas-Leiva J.S."/>
            <person name="Gallot-Lavallee L."/>
            <person name="Kops G.J.P.L."/>
            <person name="Archibald J.M."/>
            <person name="Simpson A.G.B."/>
            <person name="Roger A.J."/>
        </authorList>
    </citation>
    <scope>NUCLEOTIDE SEQUENCE</scope>
    <source>
        <strain evidence="2">BICM</strain>
    </source>
</reference>
<name>A0A8J6B5Z9_9EUKA</name>
<evidence type="ECO:0000259" key="1">
    <source>
        <dbReference type="Pfam" id="PF23760"/>
    </source>
</evidence>
<dbReference type="SUPFAM" id="SSF50978">
    <property type="entry name" value="WD40 repeat-like"/>
    <property type="match status" value="1"/>
</dbReference>
<dbReference type="Proteomes" id="UP000717585">
    <property type="component" value="Unassembled WGS sequence"/>
</dbReference>
<dbReference type="SMART" id="SM00320">
    <property type="entry name" value="WD40"/>
    <property type="match status" value="2"/>
</dbReference>
<proteinExistence type="predicted"/>
<organism evidence="2 3">
    <name type="scientific">Carpediemonas membranifera</name>
    <dbReference type="NCBI Taxonomy" id="201153"/>
    <lineage>
        <taxon>Eukaryota</taxon>
        <taxon>Metamonada</taxon>
        <taxon>Carpediemonas-like organisms</taxon>
        <taxon>Carpediemonas</taxon>
    </lineage>
</organism>
<sequence length="421" mass="44199">MSFRHSALYSAIIDSHPTPLHSSPRELEVRRLSSLAQHHIAAIPSLRHDKIFSSSFVSDSELYYGTKDGALVHVELPSYAPTVVTNLGCPCYVVTPNPSHSLVAVSHPAGLTARSTDTAEVRATLLGATDLVFSAAWCSDECIVTGSRDCGIRVYILPPLQSPGGTRGLFSPASPPGSPGMPNTAAGIGNIHSPGSLWSVVSIAGSTSPESADEASVRSNGDGDGDGDAWPVHYDNVTHSHKIRAVSRQTAESVVTVSPEMGTTVRLWDLNKFIPVKAAVMPDMVDSICSVALSHSVSAVGSVTGVTVHDFRCPVTTVQFYPSHDHGWGVRSMAYTAPYLTVGGGAGSVSFVDTRTLTRVGGPHVLNRGRVDDSDPTALWLTVDVPVATMTLSWAPTHRALFAAGGPLQVAITGTAASVFS</sequence>
<protein>
    <submittedName>
        <fullName evidence="2">WD domain G-beta repeat</fullName>
    </submittedName>
</protein>
<accession>A0A8J6B5Z9</accession>
<dbReference type="EMBL" id="JAHDYR010000012">
    <property type="protein sequence ID" value="KAG9394984.1"/>
    <property type="molecule type" value="Genomic_DNA"/>
</dbReference>
<dbReference type="OrthoDB" id="10251741at2759"/>
<gene>
    <name evidence="2" type="ORF">J8273_0192</name>
</gene>